<evidence type="ECO:0000256" key="8">
    <source>
        <dbReference type="PIRSR" id="PIRSR001084-2"/>
    </source>
</evidence>
<feature type="binding site" evidence="9">
    <location>
        <position position="158"/>
    </location>
    <ligand>
        <name>Zn(2+)</name>
        <dbReference type="ChEBI" id="CHEBI:29105"/>
    </ligand>
</feature>
<dbReference type="Pfam" id="PF08533">
    <property type="entry name" value="Glyco_hydro_42C"/>
    <property type="match status" value="1"/>
</dbReference>
<evidence type="ECO:0000256" key="6">
    <source>
        <dbReference type="PIRNR" id="PIRNR001084"/>
    </source>
</evidence>
<gene>
    <name evidence="13" type="ORF">QP354_01210</name>
</gene>
<feature type="binding site" evidence="8">
    <location>
        <position position="114"/>
    </location>
    <ligand>
        <name>substrate</name>
    </ligand>
</feature>
<evidence type="ECO:0000259" key="12">
    <source>
        <dbReference type="Pfam" id="PF08533"/>
    </source>
</evidence>
<comment type="catalytic activity">
    <reaction evidence="1 6">
        <text>Hydrolysis of terminal non-reducing beta-D-galactose residues in beta-D-galactosides.</text>
        <dbReference type="EC" id="3.2.1.23"/>
    </reaction>
</comment>
<sequence length="680" mass="79007">MKRILNTNEFLHGGDYNPEQWWDEPDVINQDFALFKQAKINTVTVGIFSWAKLEPEEGNYDFSWLDSIFDRVEEMNGHVVLATPSGARPAWLAQKYPEVLRTDNLGNKRGFGGRHNHCLTSPIYREKVREINTKLAEHFGQRKSLVLWHISNEYSGECYCELCKNAFREWLKNKYGNLDNLNHAWWNTFWSHTYNDWSQVNPPSPLSEMGNKGMNLDWKRFITDQTISFIDNETAPLKKITPNIPVTTNMMAGNPLMDPFAGFDYQKVAKHLDFISWDSYPAWGNDNQTTAELGRNVGLIHDFFRSLKHQNFLVMENTPSRVNWHSVDRAKRPGMHELASLQDVARGSQGVLYFQLRASRGSSEMFHGAVIEHRHPEQTRAFKDVTKVGKDLEKIRPIVDTNYLKAKVAIVFSYDSYWALQDAESYSKDKKIWQTMQKHYRYFYDHDIPVDFVSVEDDFSNYDLLIDPMHFLMSKAYLKKLASYVKNGGRVVGTYISGVVDENDLAYMNEWPKELQDIYGVEPLETDVLYPGQSNTLNFDGHEYKAHDYCETLINCRGKVLAKYASDFYQDTPAVVEHEYGAGKGYYLACRTDYDFLEKFYEKITANLIPEFPVKKFSSNISIQVRENKDQKYYFVQNFSDKSEQIKVDGELEDLLEKKIDRGEVVLNPFGSKIYYKKGN</sequence>
<dbReference type="Proteomes" id="UP001232113">
    <property type="component" value="Unassembled WGS sequence"/>
</dbReference>
<dbReference type="Gene3D" id="3.20.20.80">
    <property type="entry name" value="Glycosidases"/>
    <property type="match status" value="1"/>
</dbReference>
<dbReference type="InterPro" id="IPR017853">
    <property type="entry name" value="GH"/>
</dbReference>
<dbReference type="EMBL" id="JASOLY010000002">
    <property type="protein sequence ID" value="MDK6867697.1"/>
    <property type="molecule type" value="Genomic_DNA"/>
</dbReference>
<feature type="domain" description="Glycoside hydrolase family 42 N-terminal" evidence="10">
    <location>
        <begin position="15"/>
        <end position="395"/>
    </location>
</feature>
<dbReference type="InterPro" id="IPR013529">
    <property type="entry name" value="Glyco_hydro_42_N"/>
</dbReference>
<dbReference type="InterPro" id="IPR013739">
    <property type="entry name" value="Beta_galactosidase_C"/>
</dbReference>
<evidence type="ECO:0000313" key="14">
    <source>
        <dbReference type="Proteomes" id="UP001232113"/>
    </source>
</evidence>
<dbReference type="Pfam" id="PF02449">
    <property type="entry name" value="Glyco_hydro_42"/>
    <property type="match status" value="1"/>
</dbReference>
<feature type="active site" description="Proton donor" evidence="7">
    <location>
        <position position="153"/>
    </location>
</feature>
<dbReference type="RefSeq" id="WP_144841901.1">
    <property type="nucleotide sequence ID" value="NZ_CP043924.1"/>
</dbReference>
<dbReference type="GO" id="GO:0046872">
    <property type="term" value="F:metal ion binding"/>
    <property type="evidence" value="ECO:0007669"/>
    <property type="project" value="UniProtKB-KW"/>
</dbReference>
<feature type="domain" description="Beta-galactosidase trimerisation" evidence="11">
    <location>
        <begin position="406"/>
        <end position="606"/>
    </location>
</feature>
<dbReference type="PIRSF" id="PIRSF001084">
    <property type="entry name" value="B-galactosidase"/>
    <property type="match status" value="1"/>
</dbReference>
<dbReference type="PANTHER" id="PTHR36447">
    <property type="entry name" value="BETA-GALACTOSIDASE GANA"/>
    <property type="match status" value="1"/>
</dbReference>
<dbReference type="GO" id="GO:0006012">
    <property type="term" value="P:galactose metabolic process"/>
    <property type="evidence" value="ECO:0007669"/>
    <property type="project" value="InterPro"/>
</dbReference>
<keyword evidence="4 6" id="KW-0378">Hydrolase</keyword>
<dbReference type="GO" id="GO:0004565">
    <property type="term" value="F:beta-galactosidase activity"/>
    <property type="evidence" value="ECO:0007669"/>
    <property type="project" value="UniProtKB-EC"/>
</dbReference>
<dbReference type="GO" id="GO:0009341">
    <property type="term" value="C:beta-galactosidase complex"/>
    <property type="evidence" value="ECO:0007669"/>
    <property type="project" value="InterPro"/>
</dbReference>
<feature type="domain" description="Beta-galactosidase C-terminal" evidence="12">
    <location>
        <begin position="621"/>
        <end position="675"/>
    </location>
</feature>
<evidence type="ECO:0000256" key="9">
    <source>
        <dbReference type="PIRSR" id="PIRSR001084-3"/>
    </source>
</evidence>
<comment type="caution">
    <text evidence="13">The sequence shown here is derived from an EMBL/GenBank/DDBJ whole genome shotgun (WGS) entry which is preliminary data.</text>
</comment>
<feature type="binding site" evidence="9">
    <location>
        <position position="160"/>
    </location>
    <ligand>
        <name>Zn(2+)</name>
        <dbReference type="ChEBI" id="CHEBI:29105"/>
    </ligand>
</feature>
<dbReference type="InterPro" id="IPR013738">
    <property type="entry name" value="Beta_galactosidase_Trimer"/>
</dbReference>
<dbReference type="InterPro" id="IPR003476">
    <property type="entry name" value="Glyco_hydro_42"/>
</dbReference>
<evidence type="ECO:0000256" key="1">
    <source>
        <dbReference type="ARBA" id="ARBA00001412"/>
    </source>
</evidence>
<dbReference type="AlphaFoldDB" id="A0AAW6XPM5"/>
<dbReference type="Gene3D" id="3.40.50.880">
    <property type="match status" value="1"/>
</dbReference>
<dbReference type="InterPro" id="IPR029062">
    <property type="entry name" value="Class_I_gatase-like"/>
</dbReference>
<dbReference type="Gene3D" id="2.60.40.1180">
    <property type="entry name" value="Golgi alpha-mannosidase II"/>
    <property type="match status" value="1"/>
</dbReference>
<dbReference type="CDD" id="cd03143">
    <property type="entry name" value="A4_beta-galactosidase_middle_domain"/>
    <property type="match status" value="1"/>
</dbReference>
<dbReference type="PANTHER" id="PTHR36447:SF1">
    <property type="entry name" value="BETA-GALACTOSIDASE GANA"/>
    <property type="match status" value="1"/>
</dbReference>
<keyword evidence="9" id="KW-0862">Zinc</keyword>
<proteinExistence type="inferred from homology"/>
<keyword evidence="5 6" id="KW-0326">Glycosidase</keyword>
<organism evidence="13 14">
    <name type="scientific">Lactobacillus paragasseri</name>
    <dbReference type="NCBI Taxonomy" id="2107999"/>
    <lineage>
        <taxon>Bacteria</taxon>
        <taxon>Bacillati</taxon>
        <taxon>Bacillota</taxon>
        <taxon>Bacilli</taxon>
        <taxon>Lactobacillales</taxon>
        <taxon>Lactobacillaceae</taxon>
        <taxon>Lactobacillus</taxon>
    </lineage>
</organism>
<evidence type="ECO:0000259" key="11">
    <source>
        <dbReference type="Pfam" id="PF08532"/>
    </source>
</evidence>
<evidence type="ECO:0000256" key="4">
    <source>
        <dbReference type="ARBA" id="ARBA00022801"/>
    </source>
</evidence>
<feature type="binding site" evidence="8">
    <location>
        <position position="152"/>
    </location>
    <ligand>
        <name>substrate</name>
    </ligand>
</feature>
<reference evidence="13" key="1">
    <citation type="submission" date="2023-05" db="EMBL/GenBank/DDBJ databases">
        <title>Cataloging the Phylogenetic Diversity of Human Bladder Bacteria.</title>
        <authorList>
            <person name="Du J."/>
        </authorList>
    </citation>
    <scope>NUCLEOTIDE SEQUENCE</scope>
    <source>
        <strain evidence="13">UMB6975B</strain>
    </source>
</reference>
<comment type="similarity">
    <text evidence="2 6">Belongs to the glycosyl hydrolase 42 family.</text>
</comment>
<accession>A0AAW6XPM5</accession>
<protein>
    <recommendedName>
        <fullName evidence="3 6">Beta-galactosidase</fullName>
        <shortName evidence="6">Beta-gal</shortName>
        <ecNumber evidence="3 6">3.2.1.23</ecNumber>
    </recommendedName>
</protein>
<dbReference type="Pfam" id="PF08532">
    <property type="entry name" value="Glyco_hydro_42M"/>
    <property type="match status" value="1"/>
</dbReference>
<evidence type="ECO:0000313" key="13">
    <source>
        <dbReference type="EMBL" id="MDK6867697.1"/>
    </source>
</evidence>
<feature type="active site" description="Nucleophile" evidence="7">
    <location>
        <position position="316"/>
    </location>
</feature>
<name>A0AAW6XPM5_9LACO</name>
<feature type="binding site" evidence="8">
    <location>
        <position position="324"/>
    </location>
    <ligand>
        <name>substrate</name>
    </ligand>
</feature>
<dbReference type="InterPro" id="IPR013780">
    <property type="entry name" value="Glyco_hydro_b"/>
</dbReference>
<keyword evidence="9" id="KW-0479">Metal-binding</keyword>
<evidence type="ECO:0000256" key="5">
    <source>
        <dbReference type="ARBA" id="ARBA00023295"/>
    </source>
</evidence>
<feature type="binding site" evidence="9">
    <location>
        <position position="118"/>
    </location>
    <ligand>
        <name>Zn(2+)</name>
        <dbReference type="ChEBI" id="CHEBI:29105"/>
    </ligand>
</feature>
<evidence type="ECO:0000256" key="2">
    <source>
        <dbReference type="ARBA" id="ARBA00005940"/>
    </source>
</evidence>
<feature type="binding site" evidence="9">
    <location>
        <position position="163"/>
    </location>
    <ligand>
        <name>Zn(2+)</name>
        <dbReference type="ChEBI" id="CHEBI:29105"/>
    </ligand>
</feature>
<evidence type="ECO:0000256" key="7">
    <source>
        <dbReference type="PIRSR" id="PIRSR001084-1"/>
    </source>
</evidence>
<dbReference type="EC" id="3.2.1.23" evidence="3 6"/>
<evidence type="ECO:0000259" key="10">
    <source>
        <dbReference type="Pfam" id="PF02449"/>
    </source>
</evidence>
<dbReference type="SUPFAM" id="SSF51445">
    <property type="entry name" value="(Trans)glycosidases"/>
    <property type="match status" value="1"/>
</dbReference>
<evidence type="ECO:0000256" key="3">
    <source>
        <dbReference type="ARBA" id="ARBA00012756"/>
    </source>
</evidence>
<dbReference type="SUPFAM" id="SSF52317">
    <property type="entry name" value="Class I glutamine amidotransferase-like"/>
    <property type="match status" value="1"/>
</dbReference>